<dbReference type="Proteomes" id="UP000887565">
    <property type="component" value="Unplaced"/>
</dbReference>
<dbReference type="Pfam" id="PF19431">
    <property type="entry name" value="MEKK4_N"/>
    <property type="match status" value="1"/>
</dbReference>
<feature type="domain" description="Mitogen-activated protein kinase kinase kinase N-terminal" evidence="1">
    <location>
        <begin position="83"/>
        <end position="247"/>
    </location>
</feature>
<proteinExistence type="predicted"/>
<name>A0A915K8W7_ROMCU</name>
<accession>A0A915K8W7</accession>
<protein>
    <submittedName>
        <fullName evidence="3">Mitogen-activated protein kinase kinase kinase N-terminal domain-containing protein</fullName>
    </submittedName>
</protein>
<evidence type="ECO:0000259" key="1">
    <source>
        <dbReference type="Pfam" id="PF19431"/>
    </source>
</evidence>
<organism evidence="2 3">
    <name type="scientific">Romanomermis culicivorax</name>
    <name type="common">Nematode worm</name>
    <dbReference type="NCBI Taxonomy" id="13658"/>
    <lineage>
        <taxon>Eukaryota</taxon>
        <taxon>Metazoa</taxon>
        <taxon>Ecdysozoa</taxon>
        <taxon>Nematoda</taxon>
        <taxon>Enoplea</taxon>
        <taxon>Dorylaimia</taxon>
        <taxon>Mermithida</taxon>
        <taxon>Mermithoidea</taxon>
        <taxon>Mermithidae</taxon>
        <taxon>Romanomermis</taxon>
    </lineage>
</organism>
<evidence type="ECO:0000313" key="2">
    <source>
        <dbReference type="Proteomes" id="UP000887565"/>
    </source>
</evidence>
<dbReference type="AlphaFoldDB" id="A0A915K8W7"/>
<dbReference type="GO" id="GO:0000165">
    <property type="term" value="P:MAPK cascade"/>
    <property type="evidence" value="ECO:0007669"/>
    <property type="project" value="InterPro"/>
</dbReference>
<keyword evidence="2" id="KW-1185">Reference proteome</keyword>
<reference evidence="3" key="1">
    <citation type="submission" date="2022-11" db="UniProtKB">
        <authorList>
            <consortium name="WormBaseParasite"/>
        </authorList>
    </citation>
    <scope>IDENTIFICATION</scope>
</reference>
<sequence>MFAGDKAFKFHDYALSHSQDSYGVRTKTTTTATKQSLKARNSYSQDDNYVSRLSHGSSTKLKNRRTTWAAKSNRFDTGSKINFGDILWLHLQAWKAGKSLKKDEIYQSLVEIDQRIVEKRSKSLSIFDEIKSFVIDYQSTSDQDAIVKVSSSNQQIFNDLNHWPLTFDSHVSKLSSTVKKQYLALCRVHNLLEKYHKFGQLFPDYRTFENYTTDHQTKDVFEKLQVLNVWSSIVRDIGRKMKNIGKIFTFF</sequence>
<dbReference type="WBParaSite" id="nRc.2.0.1.t34809-RA">
    <property type="protein sequence ID" value="nRc.2.0.1.t34809-RA"/>
    <property type="gene ID" value="nRc.2.0.1.g34809"/>
</dbReference>
<dbReference type="InterPro" id="IPR045801">
    <property type="entry name" value="MEKK4_N"/>
</dbReference>
<evidence type="ECO:0000313" key="3">
    <source>
        <dbReference type="WBParaSite" id="nRc.2.0.1.t34809-RA"/>
    </source>
</evidence>